<protein>
    <submittedName>
        <fullName evidence="1">Uncharacterized protein</fullName>
    </submittedName>
</protein>
<name>A0A383B0C6_9ZZZZ</name>
<sequence>VTDSAKVTFAEPDHDLLGKGASLK</sequence>
<organism evidence="1">
    <name type="scientific">marine metagenome</name>
    <dbReference type="NCBI Taxonomy" id="408172"/>
    <lineage>
        <taxon>unclassified sequences</taxon>
        <taxon>metagenomes</taxon>
        <taxon>ecological metagenomes</taxon>
    </lineage>
</organism>
<proteinExistence type="predicted"/>
<dbReference type="AlphaFoldDB" id="A0A383B0C6"/>
<evidence type="ECO:0000313" key="1">
    <source>
        <dbReference type="EMBL" id="SVE13324.1"/>
    </source>
</evidence>
<reference evidence="1" key="1">
    <citation type="submission" date="2018-05" db="EMBL/GenBank/DDBJ databases">
        <authorList>
            <person name="Lanie J.A."/>
            <person name="Ng W.-L."/>
            <person name="Kazmierczak K.M."/>
            <person name="Andrzejewski T.M."/>
            <person name="Davidsen T.M."/>
            <person name="Wayne K.J."/>
            <person name="Tettelin H."/>
            <person name="Glass J.I."/>
            <person name="Rusch D."/>
            <person name="Podicherti R."/>
            <person name="Tsui H.-C.T."/>
            <person name="Winkler M.E."/>
        </authorList>
    </citation>
    <scope>NUCLEOTIDE SEQUENCE</scope>
</reference>
<dbReference type="EMBL" id="UINC01196354">
    <property type="protein sequence ID" value="SVE13324.1"/>
    <property type="molecule type" value="Genomic_DNA"/>
</dbReference>
<feature type="non-terminal residue" evidence="1">
    <location>
        <position position="1"/>
    </location>
</feature>
<gene>
    <name evidence="1" type="ORF">METZ01_LOCUS466178</name>
</gene>
<accession>A0A383B0C6</accession>